<name>A0A370FT74_GLULI</name>
<keyword evidence="5" id="KW-1185">Reference proteome</keyword>
<sequence>MSGAAPERLDRFMARANAAYYAGRDPFADFITAPEISQMFGEILGAWVAVTWQGMGRPDPFILAEAGPGRGTLMADMTRLLARVAPDCHGAARVHLVETSPRLRDVQRAALAGRTAHPVAWHETIAALPEGPMILLANEFLDALPIRQFVRTETGWDERFVEGVGFVTLPAVDLPEGPFDRPVPEGEILECCPDALGVAREVAARFVRSAGTALFIDYGYDGALWGDTLQALRDGQPAWPLADPGQADLTAHVDFAAFARAAVGAACHGSVTQGALLAELGLFARAGQLARNRPPVEAHAIQDAAQRLAAPDRMGRLFKALAVTSPGLPVPPGFAVAPLAGTHGEEGGRHEP</sequence>
<dbReference type="GO" id="GO:0035243">
    <property type="term" value="F:protein-arginine omega-N symmetric methyltransferase activity"/>
    <property type="evidence" value="ECO:0007669"/>
    <property type="project" value="TreeGrafter"/>
</dbReference>
<keyword evidence="2 4" id="KW-0808">Transferase</keyword>
<reference evidence="4 5" key="1">
    <citation type="submission" date="2018-07" db="EMBL/GenBank/DDBJ databases">
        <title>Genomic Encyclopedia of Type Strains, Phase IV (KMG-IV): sequencing the most valuable type-strain genomes for metagenomic binning, comparative biology and taxonomic classification.</title>
        <authorList>
            <person name="Goeker M."/>
        </authorList>
    </citation>
    <scope>NUCLEOTIDE SEQUENCE [LARGE SCALE GENOMIC DNA]</scope>
    <source>
        <strain evidence="4 5">DSM 5603</strain>
    </source>
</reference>
<reference evidence="3 6" key="2">
    <citation type="submission" date="2020-04" db="EMBL/GenBank/DDBJ databases">
        <title>Description of novel Gluconacetobacter.</title>
        <authorList>
            <person name="Sombolestani A."/>
        </authorList>
    </citation>
    <scope>NUCLEOTIDE SEQUENCE [LARGE SCALE GENOMIC DNA]</scope>
    <source>
        <strain evidence="3 6">LMG 1382</strain>
    </source>
</reference>
<dbReference type="PANTHER" id="PTHR12049:SF7">
    <property type="entry name" value="PROTEIN ARGININE METHYLTRANSFERASE NDUFAF7, MITOCHONDRIAL"/>
    <property type="match status" value="1"/>
</dbReference>
<evidence type="ECO:0000313" key="6">
    <source>
        <dbReference type="Proteomes" id="UP000562982"/>
    </source>
</evidence>
<evidence type="ECO:0000313" key="3">
    <source>
        <dbReference type="EMBL" id="MBB2188277.1"/>
    </source>
</evidence>
<evidence type="ECO:0000313" key="4">
    <source>
        <dbReference type="EMBL" id="RDI33629.1"/>
    </source>
</evidence>
<dbReference type="EMBL" id="QQAW01000018">
    <property type="protein sequence ID" value="RDI33629.1"/>
    <property type="molecule type" value="Genomic_DNA"/>
</dbReference>
<dbReference type="PANTHER" id="PTHR12049">
    <property type="entry name" value="PROTEIN ARGININE METHYLTRANSFERASE NDUFAF7, MITOCHONDRIAL"/>
    <property type="match status" value="1"/>
</dbReference>
<protein>
    <submittedName>
        <fullName evidence="3">Class I SAM-dependent methyltransferase</fullName>
    </submittedName>
    <submittedName>
        <fullName evidence="4">SAM-dependent MidA family methyltransferase</fullName>
    </submittedName>
</protein>
<dbReference type="Pfam" id="PF02636">
    <property type="entry name" value="Methyltransf_28"/>
    <property type="match status" value="1"/>
</dbReference>
<organism evidence="4 5">
    <name type="scientific">Gluconacetobacter liquefaciens</name>
    <name type="common">Acetobacter liquefaciens</name>
    <dbReference type="NCBI Taxonomy" id="89584"/>
    <lineage>
        <taxon>Bacteria</taxon>
        <taxon>Pseudomonadati</taxon>
        <taxon>Pseudomonadota</taxon>
        <taxon>Alphaproteobacteria</taxon>
        <taxon>Acetobacterales</taxon>
        <taxon>Acetobacteraceae</taxon>
        <taxon>Gluconacetobacter</taxon>
    </lineage>
</organism>
<keyword evidence="1 4" id="KW-0489">Methyltransferase</keyword>
<dbReference type="InterPro" id="IPR038375">
    <property type="entry name" value="NDUFAF7_sf"/>
</dbReference>
<gene>
    <name evidence="4" type="ORF">C7453_11829</name>
    <name evidence="3" type="ORF">HLH32_18240</name>
</gene>
<dbReference type="OrthoDB" id="9794208at2"/>
<evidence type="ECO:0000256" key="2">
    <source>
        <dbReference type="ARBA" id="ARBA00022679"/>
    </source>
</evidence>
<accession>A0A370FT74</accession>
<dbReference type="InterPro" id="IPR003788">
    <property type="entry name" value="NDUFAF7"/>
</dbReference>
<proteinExistence type="predicted"/>
<evidence type="ECO:0000313" key="5">
    <source>
        <dbReference type="Proteomes" id="UP000254958"/>
    </source>
</evidence>
<dbReference type="Gene3D" id="3.40.50.12710">
    <property type="match status" value="1"/>
</dbReference>
<dbReference type="EMBL" id="JABEQI010000018">
    <property type="protein sequence ID" value="MBB2188277.1"/>
    <property type="molecule type" value="Genomic_DNA"/>
</dbReference>
<dbReference type="GO" id="GO:0032259">
    <property type="term" value="P:methylation"/>
    <property type="evidence" value="ECO:0007669"/>
    <property type="project" value="UniProtKB-KW"/>
</dbReference>
<dbReference type="Proteomes" id="UP000254958">
    <property type="component" value="Unassembled WGS sequence"/>
</dbReference>
<dbReference type="InterPro" id="IPR029063">
    <property type="entry name" value="SAM-dependent_MTases_sf"/>
</dbReference>
<dbReference type="Proteomes" id="UP000562982">
    <property type="component" value="Unassembled WGS sequence"/>
</dbReference>
<dbReference type="SUPFAM" id="SSF53335">
    <property type="entry name" value="S-adenosyl-L-methionine-dependent methyltransferases"/>
    <property type="match status" value="1"/>
</dbReference>
<dbReference type="AlphaFoldDB" id="A0A370FT74"/>
<comment type="caution">
    <text evidence="4">The sequence shown here is derived from an EMBL/GenBank/DDBJ whole genome shotgun (WGS) entry which is preliminary data.</text>
</comment>
<evidence type="ECO:0000256" key="1">
    <source>
        <dbReference type="ARBA" id="ARBA00022603"/>
    </source>
</evidence>